<evidence type="ECO:0000313" key="2">
    <source>
        <dbReference type="Proteomes" id="UP001642483"/>
    </source>
</evidence>
<keyword evidence="2" id="KW-1185">Reference proteome</keyword>
<name>A0ABP0GYL4_CLALP</name>
<sequence>MGLYSEIGGPHSPGCQHLRFPIHYRTLERGSSYSVAIETEDVARVANLLTDRYVDELLRYATEDDESPSEKPK</sequence>
<accession>A0ABP0GYL4</accession>
<evidence type="ECO:0000313" key="1">
    <source>
        <dbReference type="EMBL" id="CAK8696655.1"/>
    </source>
</evidence>
<protein>
    <submittedName>
        <fullName evidence="1">Uncharacterized protein</fullName>
    </submittedName>
</protein>
<proteinExistence type="predicted"/>
<organism evidence="1 2">
    <name type="scientific">Clavelina lepadiformis</name>
    <name type="common">Light-bulb sea squirt</name>
    <name type="synonym">Ascidia lepadiformis</name>
    <dbReference type="NCBI Taxonomy" id="159417"/>
    <lineage>
        <taxon>Eukaryota</taxon>
        <taxon>Metazoa</taxon>
        <taxon>Chordata</taxon>
        <taxon>Tunicata</taxon>
        <taxon>Ascidiacea</taxon>
        <taxon>Aplousobranchia</taxon>
        <taxon>Clavelinidae</taxon>
        <taxon>Clavelina</taxon>
    </lineage>
</organism>
<gene>
    <name evidence="1" type="ORF">CVLEPA_LOCUS29992</name>
</gene>
<reference evidence="1 2" key="1">
    <citation type="submission" date="2024-02" db="EMBL/GenBank/DDBJ databases">
        <authorList>
            <person name="Daric V."/>
            <person name="Darras S."/>
        </authorList>
    </citation>
    <scope>NUCLEOTIDE SEQUENCE [LARGE SCALE GENOMIC DNA]</scope>
</reference>
<dbReference type="Proteomes" id="UP001642483">
    <property type="component" value="Unassembled WGS sequence"/>
</dbReference>
<dbReference type="EMBL" id="CAWYQH010000163">
    <property type="protein sequence ID" value="CAK8696655.1"/>
    <property type="molecule type" value="Genomic_DNA"/>
</dbReference>
<comment type="caution">
    <text evidence="1">The sequence shown here is derived from an EMBL/GenBank/DDBJ whole genome shotgun (WGS) entry which is preliminary data.</text>
</comment>